<dbReference type="PANTHER" id="PTHR21508:SF5">
    <property type="entry name" value="MITOGUARDIN"/>
    <property type="match status" value="1"/>
</dbReference>
<dbReference type="Pfam" id="PF10265">
    <property type="entry name" value="Miga"/>
    <property type="match status" value="1"/>
</dbReference>
<dbReference type="Proteomes" id="UP000015101">
    <property type="component" value="Unassembled WGS sequence"/>
</dbReference>
<dbReference type="STRING" id="6412.T1G859"/>
<evidence type="ECO:0000256" key="2">
    <source>
        <dbReference type="ARBA" id="ARBA00008969"/>
    </source>
</evidence>
<dbReference type="PANTHER" id="PTHR21508">
    <property type="entry name" value="MITOGUARDIN"/>
    <property type="match status" value="1"/>
</dbReference>
<comment type="similarity">
    <text evidence="2">Belongs to the mitoguardin family.</text>
</comment>
<dbReference type="GO" id="GO:0008053">
    <property type="term" value="P:mitochondrial fusion"/>
    <property type="evidence" value="ECO:0007669"/>
    <property type="project" value="InterPro"/>
</dbReference>
<dbReference type="OrthoDB" id="8880065at2759"/>
<keyword evidence="5" id="KW-1133">Transmembrane helix</keyword>
<dbReference type="CTD" id="20217256"/>
<dbReference type="EMBL" id="KB095836">
    <property type="protein sequence ID" value="ESO11254.1"/>
    <property type="molecule type" value="Genomic_DNA"/>
</dbReference>
<reference evidence="9" key="3">
    <citation type="submission" date="2015-06" db="UniProtKB">
        <authorList>
            <consortium name="EnsemblMetazoa"/>
        </authorList>
    </citation>
    <scope>IDENTIFICATION</scope>
</reference>
<protein>
    <recommendedName>
        <fullName evidence="11">Mitoguardin</fullName>
    </recommendedName>
</protein>
<keyword evidence="6" id="KW-0496">Mitochondrion</keyword>
<evidence type="ECO:0000313" key="10">
    <source>
        <dbReference type="Proteomes" id="UP000015101"/>
    </source>
</evidence>
<dbReference type="EnsemblMetazoa" id="HelroT91604">
    <property type="protein sequence ID" value="HelroP91604"/>
    <property type="gene ID" value="HelroG91604"/>
</dbReference>
<comment type="subcellular location">
    <subcellularLocation>
        <location evidence="1">Mitochondrion outer membrane</location>
    </subcellularLocation>
</comment>
<evidence type="ECO:0000256" key="3">
    <source>
        <dbReference type="ARBA" id="ARBA00022692"/>
    </source>
</evidence>
<reference evidence="10" key="1">
    <citation type="submission" date="2012-12" db="EMBL/GenBank/DDBJ databases">
        <authorList>
            <person name="Hellsten U."/>
            <person name="Grimwood J."/>
            <person name="Chapman J.A."/>
            <person name="Shapiro H."/>
            <person name="Aerts A."/>
            <person name="Otillar R.P."/>
            <person name="Terry A.Y."/>
            <person name="Boore J.L."/>
            <person name="Simakov O."/>
            <person name="Marletaz F."/>
            <person name="Cho S.-J."/>
            <person name="Edsinger-Gonzales E."/>
            <person name="Havlak P."/>
            <person name="Kuo D.-H."/>
            <person name="Larsson T."/>
            <person name="Lv J."/>
            <person name="Arendt D."/>
            <person name="Savage R."/>
            <person name="Osoegawa K."/>
            <person name="de Jong P."/>
            <person name="Lindberg D.R."/>
            <person name="Seaver E.C."/>
            <person name="Weisblat D.A."/>
            <person name="Putnam N.H."/>
            <person name="Grigoriev I.V."/>
            <person name="Rokhsar D.S."/>
        </authorList>
    </citation>
    <scope>NUCLEOTIDE SEQUENCE</scope>
</reference>
<dbReference type="RefSeq" id="XP_009010635.1">
    <property type="nucleotide sequence ID" value="XM_009012387.1"/>
</dbReference>
<dbReference type="eggNOG" id="KOG3831">
    <property type="taxonomic scope" value="Eukaryota"/>
</dbReference>
<keyword evidence="7" id="KW-0472">Membrane</keyword>
<evidence type="ECO:0000256" key="6">
    <source>
        <dbReference type="ARBA" id="ARBA00023128"/>
    </source>
</evidence>
<evidence type="ECO:0000256" key="7">
    <source>
        <dbReference type="ARBA" id="ARBA00023136"/>
    </source>
</evidence>
<evidence type="ECO:0008006" key="11">
    <source>
        <dbReference type="Google" id="ProtNLM"/>
    </source>
</evidence>
<accession>T1G859</accession>
<dbReference type="AlphaFoldDB" id="T1G859"/>
<dbReference type="OMA" id="SEFFPHF"/>
<evidence type="ECO:0000313" key="8">
    <source>
        <dbReference type="EMBL" id="ESO11254.1"/>
    </source>
</evidence>
<evidence type="ECO:0000256" key="4">
    <source>
        <dbReference type="ARBA" id="ARBA00022787"/>
    </source>
</evidence>
<evidence type="ECO:0000313" key="9">
    <source>
        <dbReference type="EnsemblMetazoa" id="HelroP91604"/>
    </source>
</evidence>
<dbReference type="GO" id="GO:0005741">
    <property type="term" value="C:mitochondrial outer membrane"/>
    <property type="evidence" value="ECO:0007669"/>
    <property type="project" value="UniProtKB-SubCell"/>
</dbReference>
<keyword evidence="3" id="KW-0812">Transmembrane</keyword>
<dbReference type="InterPro" id="IPR019392">
    <property type="entry name" value="Miga"/>
</dbReference>
<evidence type="ECO:0000256" key="1">
    <source>
        <dbReference type="ARBA" id="ARBA00004294"/>
    </source>
</evidence>
<sequence>MPIIPYIIHSNTSKQTVDLSDLEEHIEQFQHLLLYEEALQQLQDGNVPHRILRTKQMGCTSDTEFLAKLHCIRQAFNEIFEVEENRKWFEDIGRELIGTLLKHADKDPSDFYKLYDNFMDYLKTSENWVNIEVELKGRNVKVMNFFDIVIDFLLFDGFDDLDQVPSTIVNICGNRWITNGFKETAILTFVWSVLKAKRTMLTNQDGFISHFYSISEITSPVFAWGFLGPDGPLKSVCKFFKDEVTSFMTEVFDFECVRFSTLTDLTEDIMKLARKHGQLARDKLSTHPSYWS</sequence>
<dbReference type="HOGENOM" id="CLU_031519_0_1_1"/>
<dbReference type="InParanoid" id="T1G859"/>
<keyword evidence="10" id="KW-1185">Reference proteome</keyword>
<reference evidence="8 10" key="2">
    <citation type="journal article" date="2013" name="Nature">
        <title>Insights into bilaterian evolution from three spiralian genomes.</title>
        <authorList>
            <person name="Simakov O."/>
            <person name="Marletaz F."/>
            <person name="Cho S.J."/>
            <person name="Edsinger-Gonzales E."/>
            <person name="Havlak P."/>
            <person name="Hellsten U."/>
            <person name="Kuo D.H."/>
            <person name="Larsson T."/>
            <person name="Lv J."/>
            <person name="Arendt D."/>
            <person name="Savage R."/>
            <person name="Osoegawa K."/>
            <person name="de Jong P."/>
            <person name="Grimwood J."/>
            <person name="Chapman J.A."/>
            <person name="Shapiro H."/>
            <person name="Aerts A."/>
            <person name="Otillar R.P."/>
            <person name="Terry A.Y."/>
            <person name="Boore J.L."/>
            <person name="Grigoriev I.V."/>
            <person name="Lindberg D.R."/>
            <person name="Seaver E.C."/>
            <person name="Weisblat D.A."/>
            <person name="Putnam N.H."/>
            <person name="Rokhsar D.S."/>
        </authorList>
    </citation>
    <scope>NUCLEOTIDE SEQUENCE</scope>
</reference>
<evidence type="ECO:0000256" key="5">
    <source>
        <dbReference type="ARBA" id="ARBA00022989"/>
    </source>
</evidence>
<keyword evidence="4" id="KW-1000">Mitochondrion outer membrane</keyword>
<dbReference type="GeneID" id="20217256"/>
<name>T1G859_HELRO</name>
<organism evidence="9 10">
    <name type="scientific">Helobdella robusta</name>
    <name type="common">Californian leech</name>
    <dbReference type="NCBI Taxonomy" id="6412"/>
    <lineage>
        <taxon>Eukaryota</taxon>
        <taxon>Metazoa</taxon>
        <taxon>Spiralia</taxon>
        <taxon>Lophotrochozoa</taxon>
        <taxon>Annelida</taxon>
        <taxon>Clitellata</taxon>
        <taxon>Hirudinea</taxon>
        <taxon>Rhynchobdellida</taxon>
        <taxon>Glossiphoniidae</taxon>
        <taxon>Helobdella</taxon>
    </lineage>
</organism>
<dbReference type="KEGG" id="hro:HELRODRAFT_91604"/>
<proteinExistence type="inferred from homology"/>
<dbReference type="EMBL" id="AMQM01008726">
    <property type="status" value="NOT_ANNOTATED_CDS"/>
    <property type="molecule type" value="Genomic_DNA"/>
</dbReference>
<gene>
    <name evidence="9" type="primary">20217256</name>
    <name evidence="8" type="ORF">HELRODRAFT_91604</name>
</gene>